<dbReference type="GO" id="GO:1903013">
    <property type="term" value="P:response to differentiation-inducing factor 1"/>
    <property type="evidence" value="ECO:0007669"/>
    <property type="project" value="TreeGrafter"/>
</dbReference>
<dbReference type="GO" id="GO:0005524">
    <property type="term" value="F:ATP binding"/>
    <property type="evidence" value="ECO:0007669"/>
    <property type="project" value="UniProtKB-KW"/>
</dbReference>
<sequence length="495" mass="53893">MQAPSCILPHFCIMSVGAVAPTRLSTAKGVEGKIGNIIKGYGVSQAKPDILKDTLEVVNPQFMSNRLGTKELLLSEVSFRWSGNRLPEPNSATGTLANFYKMHSSTQDKVAAYIDNIPQQFKRVATGPKSRILCLEFHVNMDMYRDGLTRQAEELDTQSSQPGPNSRKRTVSESSASVSSLAKRGRPSLPKGISALGSRFSLCRRGTAPLIAKTQSPVTVQKFTISVDPANFEPEIIKSVLVLFDSEGGEERVVAKRLYRISDNDPDSIHNHISLIDNRLMLEAEATQLVLGEKLLIDFYLLCREKDVSVFQHIKFAQAYLLTEIPVGVTRCPSAASGLKVFDGEAGGMTWLVESKSASVVISFTSTLDHKARGSEDIQSETVHAFAHYIFGYSGGELVFADLQGTPTPVRGNDGLVLFEPMTHTIAGGSGLGDFGIDGIETFINTHKCNQLCIELRFDQSYPLQLPEDVPGPDSTNRSGSEGVHGTPDGEEEEP</sequence>
<comment type="caution">
    <text evidence="8">The sequence shown here is derived from an EMBL/GenBank/DDBJ whole genome shotgun (WGS) entry which is preliminary data.</text>
</comment>
<dbReference type="AlphaFoldDB" id="A0AAD7EUG0"/>
<keyword evidence="4 8" id="KW-0418">Kinase</keyword>
<dbReference type="PROSITE" id="PS51158">
    <property type="entry name" value="ALPHA_KINASE"/>
    <property type="match status" value="1"/>
</dbReference>
<proteinExistence type="predicted"/>
<feature type="region of interest" description="Disordered" evidence="6">
    <location>
        <begin position="152"/>
        <end position="192"/>
    </location>
</feature>
<dbReference type="InterPro" id="IPR011009">
    <property type="entry name" value="Kinase-like_dom_sf"/>
</dbReference>
<dbReference type="Proteomes" id="UP001218218">
    <property type="component" value="Unassembled WGS sequence"/>
</dbReference>
<dbReference type="PANTHER" id="PTHR45992">
    <property type="entry name" value="EUKARYOTIC ELONGATION FACTOR 2 KINASE-RELATED"/>
    <property type="match status" value="1"/>
</dbReference>
<evidence type="ECO:0000256" key="2">
    <source>
        <dbReference type="ARBA" id="ARBA00022679"/>
    </source>
</evidence>
<evidence type="ECO:0000256" key="4">
    <source>
        <dbReference type="ARBA" id="ARBA00022777"/>
    </source>
</evidence>
<dbReference type="GO" id="GO:0004674">
    <property type="term" value="F:protein serine/threonine kinase activity"/>
    <property type="evidence" value="ECO:0007669"/>
    <property type="project" value="UniProtKB-KW"/>
</dbReference>
<evidence type="ECO:0000313" key="9">
    <source>
        <dbReference type="Proteomes" id="UP001218218"/>
    </source>
</evidence>
<keyword evidence="1" id="KW-0723">Serine/threonine-protein kinase</keyword>
<dbReference type="InterPro" id="IPR004166">
    <property type="entry name" value="a-kinase_dom"/>
</dbReference>
<dbReference type="GO" id="GO:0031037">
    <property type="term" value="P:myosin II filament disassembly"/>
    <property type="evidence" value="ECO:0007669"/>
    <property type="project" value="TreeGrafter"/>
</dbReference>
<dbReference type="CDD" id="cd04515">
    <property type="entry name" value="Alpha_kinase"/>
    <property type="match status" value="1"/>
</dbReference>
<name>A0AAD7EUG0_9AGAR</name>
<gene>
    <name evidence="8" type="ORF">DFH08DRAFT_805771</name>
</gene>
<keyword evidence="5" id="KW-0067">ATP-binding</keyword>
<accession>A0AAD7EUG0</accession>
<protein>
    <submittedName>
        <fullName evidence="8">Kinase-like domain-containing protein</fullName>
    </submittedName>
</protein>
<keyword evidence="3" id="KW-0547">Nucleotide-binding</keyword>
<keyword evidence="2" id="KW-0808">Transferase</keyword>
<dbReference type="InterPro" id="IPR051852">
    <property type="entry name" value="Alpha-type_PK"/>
</dbReference>
<evidence type="ECO:0000256" key="6">
    <source>
        <dbReference type="SAM" id="MobiDB-lite"/>
    </source>
</evidence>
<dbReference type="SUPFAM" id="SSF56112">
    <property type="entry name" value="Protein kinase-like (PK-like)"/>
    <property type="match status" value="1"/>
</dbReference>
<evidence type="ECO:0000256" key="1">
    <source>
        <dbReference type="ARBA" id="ARBA00022527"/>
    </source>
</evidence>
<dbReference type="EMBL" id="JARIHO010000012">
    <property type="protein sequence ID" value="KAJ7352557.1"/>
    <property type="molecule type" value="Genomic_DNA"/>
</dbReference>
<dbReference type="PANTHER" id="PTHR45992:SF2">
    <property type="entry name" value="EUKARYOTIC ELONGATION FACTOR 2 KINASE"/>
    <property type="match status" value="1"/>
</dbReference>
<keyword evidence="9" id="KW-1185">Reference proteome</keyword>
<evidence type="ECO:0000256" key="5">
    <source>
        <dbReference type="ARBA" id="ARBA00022840"/>
    </source>
</evidence>
<dbReference type="Pfam" id="PF02816">
    <property type="entry name" value="Alpha_kinase"/>
    <property type="match status" value="1"/>
</dbReference>
<evidence type="ECO:0000259" key="7">
    <source>
        <dbReference type="PROSITE" id="PS51158"/>
    </source>
</evidence>
<evidence type="ECO:0000256" key="3">
    <source>
        <dbReference type="ARBA" id="ARBA00022741"/>
    </source>
</evidence>
<feature type="region of interest" description="Disordered" evidence="6">
    <location>
        <begin position="464"/>
        <end position="495"/>
    </location>
</feature>
<organism evidence="8 9">
    <name type="scientific">Mycena albidolilacea</name>
    <dbReference type="NCBI Taxonomy" id="1033008"/>
    <lineage>
        <taxon>Eukaryota</taxon>
        <taxon>Fungi</taxon>
        <taxon>Dikarya</taxon>
        <taxon>Basidiomycota</taxon>
        <taxon>Agaricomycotina</taxon>
        <taxon>Agaricomycetes</taxon>
        <taxon>Agaricomycetidae</taxon>
        <taxon>Agaricales</taxon>
        <taxon>Marasmiineae</taxon>
        <taxon>Mycenaceae</taxon>
        <taxon>Mycena</taxon>
    </lineage>
</organism>
<evidence type="ECO:0000313" key="8">
    <source>
        <dbReference type="EMBL" id="KAJ7352557.1"/>
    </source>
</evidence>
<feature type="domain" description="Alpha-type protein kinase" evidence="7">
    <location>
        <begin position="205"/>
        <end position="461"/>
    </location>
</feature>
<reference evidence="8" key="1">
    <citation type="submission" date="2023-03" db="EMBL/GenBank/DDBJ databases">
        <title>Massive genome expansion in bonnet fungi (Mycena s.s.) driven by repeated elements and novel gene families across ecological guilds.</title>
        <authorList>
            <consortium name="Lawrence Berkeley National Laboratory"/>
            <person name="Harder C.B."/>
            <person name="Miyauchi S."/>
            <person name="Viragh M."/>
            <person name="Kuo A."/>
            <person name="Thoen E."/>
            <person name="Andreopoulos B."/>
            <person name="Lu D."/>
            <person name="Skrede I."/>
            <person name="Drula E."/>
            <person name="Henrissat B."/>
            <person name="Morin E."/>
            <person name="Kohler A."/>
            <person name="Barry K."/>
            <person name="LaButti K."/>
            <person name="Morin E."/>
            <person name="Salamov A."/>
            <person name="Lipzen A."/>
            <person name="Mereny Z."/>
            <person name="Hegedus B."/>
            <person name="Baldrian P."/>
            <person name="Stursova M."/>
            <person name="Weitz H."/>
            <person name="Taylor A."/>
            <person name="Grigoriev I.V."/>
            <person name="Nagy L.G."/>
            <person name="Martin F."/>
            <person name="Kauserud H."/>
        </authorList>
    </citation>
    <scope>NUCLEOTIDE SEQUENCE</scope>
    <source>
        <strain evidence="8">CBHHK002</strain>
    </source>
</reference>
<dbReference type="Gene3D" id="3.20.200.10">
    <property type="entry name" value="MHCK/EF2 kinase"/>
    <property type="match status" value="1"/>
</dbReference>